<dbReference type="EMBL" id="CP009515">
    <property type="protein sequence ID" value="AKB75265.1"/>
    <property type="molecule type" value="Genomic_DNA"/>
</dbReference>
<keyword evidence="2" id="KW-0812">Transmembrane</keyword>
<dbReference type="Pfam" id="PF05048">
    <property type="entry name" value="NosD"/>
    <property type="match status" value="1"/>
</dbReference>
<sequence length="571" mass="61089">MAQTQTFGRTCFLLAIFIFIFISVSGTGMASEFRVWPGESIQNAVNEAFPGDTILVESGEFNESIYVNKENLTIESASGNPDDTFIAGETAGSYVFEIVANDVNISGFSITEGRCGIFINSADNCVISGNKISNQEAGIYLFESGNNLLSNNMVYSNLDCGIKMLASSDNIIRDNYFDNTKNVRGNKFNVWNGSTGNYWSDYKGKDENGDGIGDAAYVINPEAGSMDYVPLMKYVQTLPVLPIARFTSDVTEGYTPLSVRFKDLSENATSMLWDFGDGSASSYPNPHHIYSSEGNYVVSLTASNENGSGSASVTIYVLNASELSGPKLPTAQFIYNTTVGHVPLVIKFVDISENADCATWYFGDGKTSCCSEPEHTFCCPGNYTVSLAAKNENGTSSASILITVLPAGDGNVKATDSIGSSDGAENSVNTGSNSDKTDKYNTGNKKGSAEDPGDPEVIANAENSESKSNGKGEGTGSARIIHRDELEAIKNSVISTARSNILTETGLALEKEMLKVQKNVEAFVDNSLPGSVGDSLPEIETRIAPWIPSFLGLAGIVFMISVLKIGKRGRK</sequence>
<dbReference type="PROSITE" id="PS50093">
    <property type="entry name" value="PKD"/>
    <property type="match status" value="2"/>
</dbReference>
<evidence type="ECO:0000256" key="1">
    <source>
        <dbReference type="SAM" id="MobiDB-lite"/>
    </source>
</evidence>
<dbReference type="InterPro" id="IPR022441">
    <property type="entry name" value="Para_beta_helix_rpt-2"/>
</dbReference>
<dbReference type="Proteomes" id="UP000033072">
    <property type="component" value="Chromosome"/>
</dbReference>
<feature type="domain" description="PKD" evidence="3">
    <location>
        <begin position="359"/>
        <end position="404"/>
    </location>
</feature>
<protein>
    <submittedName>
        <fullName evidence="4">Cell surface protein</fullName>
    </submittedName>
</protein>
<dbReference type="Gene3D" id="2.60.40.10">
    <property type="entry name" value="Immunoglobulins"/>
    <property type="match status" value="2"/>
</dbReference>
<organism evidence="4 5">
    <name type="scientific">Methanosarcina lacustris Z-7289</name>
    <dbReference type="NCBI Taxonomy" id="1434111"/>
    <lineage>
        <taxon>Archaea</taxon>
        <taxon>Methanobacteriati</taxon>
        <taxon>Methanobacteriota</taxon>
        <taxon>Stenosarchaea group</taxon>
        <taxon>Methanomicrobia</taxon>
        <taxon>Methanosarcinales</taxon>
        <taxon>Methanosarcinaceae</taxon>
        <taxon>Methanosarcina</taxon>
    </lineage>
</organism>
<keyword evidence="5" id="KW-1185">Reference proteome</keyword>
<proteinExistence type="predicted"/>
<reference evidence="4 5" key="1">
    <citation type="submission" date="2014-07" db="EMBL/GenBank/DDBJ databases">
        <title>Methanogenic archaea and the global carbon cycle.</title>
        <authorList>
            <person name="Henriksen J.R."/>
            <person name="Luke J."/>
            <person name="Reinhart S."/>
            <person name="Benedict M.N."/>
            <person name="Youngblut N.D."/>
            <person name="Metcalf M.E."/>
            <person name="Whitaker R.J."/>
            <person name="Metcalf W.W."/>
        </authorList>
    </citation>
    <scope>NUCLEOTIDE SEQUENCE [LARGE SCALE GENOMIC DNA]</scope>
    <source>
        <strain evidence="4 5">Z-7289</strain>
    </source>
</reference>
<dbReference type="InterPro" id="IPR000601">
    <property type="entry name" value="PKD_dom"/>
</dbReference>
<dbReference type="NCBIfam" id="TIGR03804">
    <property type="entry name" value="para_beta_helix"/>
    <property type="match status" value="2"/>
</dbReference>
<dbReference type="SUPFAM" id="SSF51126">
    <property type="entry name" value="Pectin lyase-like"/>
    <property type="match status" value="1"/>
</dbReference>
<dbReference type="AlphaFoldDB" id="A0A0E3WSY6"/>
<dbReference type="FunFam" id="2.60.40.10:FF:000270">
    <property type="entry name" value="Cell surface protein"/>
    <property type="match status" value="1"/>
</dbReference>
<dbReference type="CDD" id="cd00146">
    <property type="entry name" value="PKD"/>
    <property type="match status" value="2"/>
</dbReference>
<dbReference type="InterPro" id="IPR035986">
    <property type="entry name" value="PKD_dom_sf"/>
</dbReference>
<dbReference type="PANTHER" id="PTHR36842:SF1">
    <property type="entry name" value="PROTEIN TOLB"/>
    <property type="match status" value="1"/>
</dbReference>
<dbReference type="HOGENOM" id="CLU_527490_0_0_2"/>
<dbReference type="InterPro" id="IPR022409">
    <property type="entry name" value="PKD/Chitinase_dom"/>
</dbReference>
<dbReference type="InterPro" id="IPR012334">
    <property type="entry name" value="Pectin_lyas_fold"/>
</dbReference>
<gene>
    <name evidence="4" type="ORF">MSLAZ_2004</name>
</gene>
<dbReference type="SMART" id="SM00710">
    <property type="entry name" value="PbH1"/>
    <property type="match status" value="4"/>
</dbReference>
<dbReference type="KEGG" id="mls:MSLAZ_2004"/>
<name>A0A0E3WSY6_9EURY</name>
<keyword evidence="2" id="KW-0472">Membrane</keyword>
<feature type="compositionally biased region" description="Polar residues" evidence="1">
    <location>
        <begin position="417"/>
        <end position="445"/>
    </location>
</feature>
<evidence type="ECO:0000313" key="5">
    <source>
        <dbReference type="Proteomes" id="UP000033072"/>
    </source>
</evidence>
<feature type="region of interest" description="Disordered" evidence="1">
    <location>
        <begin position="415"/>
        <end position="478"/>
    </location>
</feature>
<evidence type="ECO:0000256" key="2">
    <source>
        <dbReference type="SAM" id="Phobius"/>
    </source>
</evidence>
<keyword evidence="2" id="KW-1133">Transmembrane helix</keyword>
<dbReference type="PANTHER" id="PTHR36842">
    <property type="entry name" value="PROTEIN TOLB HOMOLOG"/>
    <property type="match status" value="1"/>
</dbReference>
<dbReference type="PATRIC" id="fig|1434111.4.peg.2639"/>
<dbReference type="SUPFAM" id="SSF49299">
    <property type="entry name" value="PKD domain"/>
    <property type="match status" value="2"/>
</dbReference>
<dbReference type="OrthoDB" id="136775at2157"/>
<dbReference type="Gene3D" id="2.160.20.10">
    <property type="entry name" value="Single-stranded right-handed beta-helix, Pectin lyase-like"/>
    <property type="match status" value="1"/>
</dbReference>
<feature type="domain" description="PKD" evidence="3">
    <location>
        <begin position="265"/>
        <end position="317"/>
    </location>
</feature>
<dbReference type="Pfam" id="PF18911">
    <property type="entry name" value="PKD_4"/>
    <property type="match status" value="2"/>
</dbReference>
<dbReference type="InterPro" id="IPR007742">
    <property type="entry name" value="NosD_dom"/>
</dbReference>
<dbReference type="InterPro" id="IPR006626">
    <property type="entry name" value="PbH1"/>
</dbReference>
<dbReference type="SMART" id="SM00089">
    <property type="entry name" value="PKD"/>
    <property type="match status" value="2"/>
</dbReference>
<dbReference type="InterPro" id="IPR011050">
    <property type="entry name" value="Pectin_lyase_fold/virulence"/>
</dbReference>
<evidence type="ECO:0000259" key="3">
    <source>
        <dbReference type="PROSITE" id="PS50093"/>
    </source>
</evidence>
<evidence type="ECO:0000313" key="4">
    <source>
        <dbReference type="EMBL" id="AKB75265.1"/>
    </source>
</evidence>
<dbReference type="InterPro" id="IPR013783">
    <property type="entry name" value="Ig-like_fold"/>
</dbReference>
<feature type="transmembrane region" description="Helical" evidence="2">
    <location>
        <begin position="543"/>
        <end position="563"/>
    </location>
</feature>
<accession>A0A0E3WSY6</accession>